<dbReference type="SMART" id="SM00020">
    <property type="entry name" value="Tryp_SPc"/>
    <property type="match status" value="1"/>
</dbReference>
<dbReference type="MEROPS" id="S01.B25"/>
<name>B4NF96_DROWI</name>
<dbReference type="PANTHER" id="PTHR24256">
    <property type="entry name" value="TRYPTASE-RELATED"/>
    <property type="match status" value="1"/>
</dbReference>
<dbReference type="CDD" id="cd00190">
    <property type="entry name" value="Tryp_SPc"/>
    <property type="match status" value="1"/>
</dbReference>
<dbReference type="InterPro" id="IPR043504">
    <property type="entry name" value="Peptidase_S1_PA_chymotrypsin"/>
</dbReference>
<dbReference type="InterPro" id="IPR051487">
    <property type="entry name" value="Ser/Thr_Proteases_Immune/Dev"/>
</dbReference>
<dbReference type="EMBL" id="CH964251">
    <property type="protein sequence ID" value="EDW82963.2"/>
    <property type="molecule type" value="Genomic_DNA"/>
</dbReference>
<comment type="similarity">
    <text evidence="2">Belongs to the peptidase S1 family. CLIP subfamily.</text>
</comment>
<dbReference type="PRINTS" id="PR00722">
    <property type="entry name" value="CHYMOTRYPSIN"/>
</dbReference>
<keyword evidence="4" id="KW-0732">Signal</keyword>
<proteinExistence type="inferred from homology"/>
<feature type="chain" id="PRO_5006458395" description="Peptidase S1 domain-containing protein" evidence="4">
    <location>
        <begin position="18"/>
        <end position="290"/>
    </location>
</feature>
<organism evidence="6 7">
    <name type="scientific">Drosophila willistoni</name>
    <name type="common">Fruit fly</name>
    <dbReference type="NCBI Taxonomy" id="7260"/>
    <lineage>
        <taxon>Eukaryota</taxon>
        <taxon>Metazoa</taxon>
        <taxon>Ecdysozoa</taxon>
        <taxon>Arthropoda</taxon>
        <taxon>Hexapoda</taxon>
        <taxon>Insecta</taxon>
        <taxon>Pterygota</taxon>
        <taxon>Neoptera</taxon>
        <taxon>Endopterygota</taxon>
        <taxon>Diptera</taxon>
        <taxon>Brachycera</taxon>
        <taxon>Muscomorpha</taxon>
        <taxon>Ephydroidea</taxon>
        <taxon>Drosophilidae</taxon>
        <taxon>Drosophila</taxon>
        <taxon>Sophophora</taxon>
    </lineage>
</organism>
<dbReference type="Gene3D" id="2.40.10.10">
    <property type="entry name" value="Trypsin-like serine proteases"/>
    <property type="match status" value="2"/>
</dbReference>
<keyword evidence="3" id="KW-0720">Serine protease</keyword>
<gene>
    <name evidence="6" type="primary">Dwil\GK22566</name>
    <name evidence="6" type="ORF">Dwil_GK22566</name>
</gene>
<dbReference type="InterPro" id="IPR009003">
    <property type="entry name" value="Peptidase_S1_PA"/>
</dbReference>
<keyword evidence="3" id="KW-0378">Hydrolase</keyword>
<evidence type="ECO:0000256" key="2">
    <source>
        <dbReference type="ARBA" id="ARBA00024195"/>
    </source>
</evidence>
<dbReference type="PROSITE" id="PS00134">
    <property type="entry name" value="TRYPSIN_HIS"/>
    <property type="match status" value="1"/>
</dbReference>
<evidence type="ECO:0000256" key="1">
    <source>
        <dbReference type="ARBA" id="ARBA00023157"/>
    </source>
</evidence>
<protein>
    <recommendedName>
        <fullName evidence="5">Peptidase S1 domain-containing protein</fullName>
    </recommendedName>
</protein>
<dbReference type="HOGENOM" id="CLU_006842_0_3_1"/>
<reference evidence="6 7" key="1">
    <citation type="journal article" date="2007" name="Nature">
        <title>Evolution of genes and genomes on the Drosophila phylogeny.</title>
        <authorList>
            <consortium name="Drosophila 12 Genomes Consortium"/>
            <person name="Clark A.G."/>
            <person name="Eisen M.B."/>
            <person name="Smith D.R."/>
            <person name="Bergman C.M."/>
            <person name="Oliver B."/>
            <person name="Markow T.A."/>
            <person name="Kaufman T.C."/>
            <person name="Kellis M."/>
            <person name="Gelbart W."/>
            <person name="Iyer V.N."/>
            <person name="Pollard D.A."/>
            <person name="Sackton T.B."/>
            <person name="Larracuente A.M."/>
            <person name="Singh N.D."/>
            <person name="Abad J.P."/>
            <person name="Abt D.N."/>
            <person name="Adryan B."/>
            <person name="Aguade M."/>
            <person name="Akashi H."/>
            <person name="Anderson W.W."/>
            <person name="Aquadro C.F."/>
            <person name="Ardell D.H."/>
            <person name="Arguello R."/>
            <person name="Artieri C.G."/>
            <person name="Barbash D.A."/>
            <person name="Barker D."/>
            <person name="Barsanti P."/>
            <person name="Batterham P."/>
            <person name="Batzoglou S."/>
            <person name="Begun D."/>
            <person name="Bhutkar A."/>
            <person name="Blanco E."/>
            <person name="Bosak S.A."/>
            <person name="Bradley R.K."/>
            <person name="Brand A.D."/>
            <person name="Brent M.R."/>
            <person name="Brooks A.N."/>
            <person name="Brown R.H."/>
            <person name="Butlin R.K."/>
            <person name="Caggese C."/>
            <person name="Calvi B.R."/>
            <person name="Bernardo de Carvalho A."/>
            <person name="Caspi A."/>
            <person name="Castrezana S."/>
            <person name="Celniker S.E."/>
            <person name="Chang J.L."/>
            <person name="Chapple C."/>
            <person name="Chatterji S."/>
            <person name="Chinwalla A."/>
            <person name="Civetta A."/>
            <person name="Clifton S.W."/>
            <person name="Comeron J.M."/>
            <person name="Costello J.C."/>
            <person name="Coyne J.A."/>
            <person name="Daub J."/>
            <person name="David R.G."/>
            <person name="Delcher A.L."/>
            <person name="Delehaunty K."/>
            <person name="Do C.B."/>
            <person name="Ebling H."/>
            <person name="Edwards K."/>
            <person name="Eickbush T."/>
            <person name="Evans J.D."/>
            <person name="Filipski A."/>
            <person name="Findeiss S."/>
            <person name="Freyhult E."/>
            <person name="Fulton L."/>
            <person name="Fulton R."/>
            <person name="Garcia A.C."/>
            <person name="Gardiner A."/>
            <person name="Garfield D.A."/>
            <person name="Garvin B.E."/>
            <person name="Gibson G."/>
            <person name="Gilbert D."/>
            <person name="Gnerre S."/>
            <person name="Godfrey J."/>
            <person name="Good R."/>
            <person name="Gotea V."/>
            <person name="Gravely B."/>
            <person name="Greenberg A.J."/>
            <person name="Griffiths-Jones S."/>
            <person name="Gross S."/>
            <person name="Guigo R."/>
            <person name="Gustafson E.A."/>
            <person name="Haerty W."/>
            <person name="Hahn M.W."/>
            <person name="Halligan D.L."/>
            <person name="Halpern A.L."/>
            <person name="Halter G.M."/>
            <person name="Han M.V."/>
            <person name="Heger A."/>
            <person name="Hillier L."/>
            <person name="Hinrichs A.S."/>
            <person name="Holmes I."/>
            <person name="Hoskins R.A."/>
            <person name="Hubisz M.J."/>
            <person name="Hultmark D."/>
            <person name="Huntley M.A."/>
            <person name="Jaffe D.B."/>
            <person name="Jagadeeshan S."/>
            <person name="Jeck W.R."/>
            <person name="Johnson J."/>
            <person name="Jones C.D."/>
            <person name="Jordan W.C."/>
            <person name="Karpen G.H."/>
            <person name="Kataoka E."/>
            <person name="Keightley P.D."/>
            <person name="Kheradpour P."/>
            <person name="Kirkness E.F."/>
            <person name="Koerich L.B."/>
            <person name="Kristiansen K."/>
            <person name="Kudrna D."/>
            <person name="Kulathinal R.J."/>
            <person name="Kumar S."/>
            <person name="Kwok R."/>
            <person name="Lander E."/>
            <person name="Langley C.H."/>
            <person name="Lapoint R."/>
            <person name="Lazzaro B.P."/>
            <person name="Lee S.J."/>
            <person name="Levesque L."/>
            <person name="Li R."/>
            <person name="Lin C.F."/>
            <person name="Lin M.F."/>
            <person name="Lindblad-Toh K."/>
            <person name="Llopart A."/>
            <person name="Long M."/>
            <person name="Low L."/>
            <person name="Lozovsky E."/>
            <person name="Lu J."/>
            <person name="Luo M."/>
            <person name="Machado C.A."/>
            <person name="Makalowski W."/>
            <person name="Marzo M."/>
            <person name="Matsuda M."/>
            <person name="Matzkin L."/>
            <person name="McAllister B."/>
            <person name="McBride C.S."/>
            <person name="McKernan B."/>
            <person name="McKernan K."/>
            <person name="Mendez-Lago M."/>
            <person name="Minx P."/>
            <person name="Mollenhauer M.U."/>
            <person name="Montooth K."/>
            <person name="Mount S.M."/>
            <person name="Mu X."/>
            <person name="Myers E."/>
            <person name="Negre B."/>
            <person name="Newfeld S."/>
            <person name="Nielsen R."/>
            <person name="Noor M.A."/>
            <person name="O'Grady P."/>
            <person name="Pachter L."/>
            <person name="Papaceit M."/>
            <person name="Parisi M.J."/>
            <person name="Parisi M."/>
            <person name="Parts L."/>
            <person name="Pedersen J.S."/>
            <person name="Pesole G."/>
            <person name="Phillippy A.M."/>
            <person name="Ponting C.P."/>
            <person name="Pop M."/>
            <person name="Porcelli D."/>
            <person name="Powell J.R."/>
            <person name="Prohaska S."/>
            <person name="Pruitt K."/>
            <person name="Puig M."/>
            <person name="Quesneville H."/>
            <person name="Ram K.R."/>
            <person name="Rand D."/>
            <person name="Rasmussen M.D."/>
            <person name="Reed L.K."/>
            <person name="Reenan R."/>
            <person name="Reily A."/>
            <person name="Remington K.A."/>
            <person name="Rieger T.T."/>
            <person name="Ritchie M.G."/>
            <person name="Robin C."/>
            <person name="Rogers Y.H."/>
            <person name="Rohde C."/>
            <person name="Rozas J."/>
            <person name="Rubenfield M.J."/>
            <person name="Ruiz A."/>
            <person name="Russo S."/>
            <person name="Salzberg S.L."/>
            <person name="Sanchez-Gracia A."/>
            <person name="Saranga D.J."/>
            <person name="Sato H."/>
            <person name="Schaeffer S.W."/>
            <person name="Schatz M.C."/>
            <person name="Schlenke T."/>
            <person name="Schwartz R."/>
            <person name="Segarra C."/>
            <person name="Singh R.S."/>
            <person name="Sirot L."/>
            <person name="Sirota M."/>
            <person name="Sisneros N.B."/>
            <person name="Smith C.D."/>
            <person name="Smith T.F."/>
            <person name="Spieth J."/>
            <person name="Stage D.E."/>
            <person name="Stark A."/>
            <person name="Stephan W."/>
            <person name="Strausberg R.L."/>
            <person name="Strempel S."/>
            <person name="Sturgill D."/>
            <person name="Sutton G."/>
            <person name="Sutton G.G."/>
            <person name="Tao W."/>
            <person name="Teichmann S."/>
            <person name="Tobari Y.N."/>
            <person name="Tomimura Y."/>
            <person name="Tsolas J.M."/>
            <person name="Valente V.L."/>
            <person name="Venter E."/>
            <person name="Venter J.C."/>
            <person name="Vicario S."/>
            <person name="Vieira F.G."/>
            <person name="Vilella A.J."/>
            <person name="Villasante A."/>
            <person name="Walenz B."/>
            <person name="Wang J."/>
            <person name="Wasserman M."/>
            <person name="Watts T."/>
            <person name="Wilson D."/>
            <person name="Wilson R.K."/>
            <person name="Wing R.A."/>
            <person name="Wolfner M.F."/>
            <person name="Wong A."/>
            <person name="Wong G.K."/>
            <person name="Wu C.I."/>
            <person name="Wu G."/>
            <person name="Yamamoto D."/>
            <person name="Yang H.P."/>
            <person name="Yang S.P."/>
            <person name="Yorke J.A."/>
            <person name="Yoshida K."/>
            <person name="Zdobnov E."/>
            <person name="Zhang P."/>
            <person name="Zhang Y."/>
            <person name="Zimin A.V."/>
            <person name="Baldwin J."/>
            <person name="Abdouelleil A."/>
            <person name="Abdulkadir J."/>
            <person name="Abebe A."/>
            <person name="Abera B."/>
            <person name="Abreu J."/>
            <person name="Acer S.C."/>
            <person name="Aftuck L."/>
            <person name="Alexander A."/>
            <person name="An P."/>
            <person name="Anderson E."/>
            <person name="Anderson S."/>
            <person name="Arachi H."/>
            <person name="Azer M."/>
            <person name="Bachantsang P."/>
            <person name="Barry A."/>
            <person name="Bayul T."/>
            <person name="Berlin A."/>
            <person name="Bessette D."/>
            <person name="Bloom T."/>
            <person name="Blye J."/>
            <person name="Boguslavskiy L."/>
            <person name="Bonnet C."/>
            <person name="Boukhgalter B."/>
            <person name="Bourzgui I."/>
            <person name="Brown A."/>
            <person name="Cahill P."/>
            <person name="Channer S."/>
            <person name="Cheshatsang Y."/>
            <person name="Chuda L."/>
            <person name="Citroen M."/>
            <person name="Collymore A."/>
            <person name="Cooke P."/>
            <person name="Costello M."/>
            <person name="D'Aco K."/>
            <person name="Daza R."/>
            <person name="De Haan G."/>
            <person name="DeGray S."/>
            <person name="DeMaso C."/>
            <person name="Dhargay N."/>
            <person name="Dooley K."/>
            <person name="Dooley E."/>
            <person name="Doricent M."/>
            <person name="Dorje P."/>
            <person name="Dorjee K."/>
            <person name="Dupes A."/>
            <person name="Elong R."/>
            <person name="Falk J."/>
            <person name="Farina A."/>
            <person name="Faro S."/>
            <person name="Ferguson D."/>
            <person name="Fisher S."/>
            <person name="Foley C.D."/>
            <person name="Franke A."/>
            <person name="Friedrich D."/>
            <person name="Gadbois L."/>
            <person name="Gearin G."/>
            <person name="Gearin C.R."/>
            <person name="Giannoukos G."/>
            <person name="Goode T."/>
            <person name="Graham J."/>
            <person name="Grandbois E."/>
            <person name="Grewal S."/>
            <person name="Gyaltsen K."/>
            <person name="Hafez N."/>
            <person name="Hagos B."/>
            <person name="Hall J."/>
            <person name="Henson C."/>
            <person name="Hollinger A."/>
            <person name="Honan T."/>
            <person name="Huard M.D."/>
            <person name="Hughes L."/>
            <person name="Hurhula B."/>
            <person name="Husby M.E."/>
            <person name="Kamat A."/>
            <person name="Kanga B."/>
            <person name="Kashin S."/>
            <person name="Khazanovich D."/>
            <person name="Kisner P."/>
            <person name="Lance K."/>
            <person name="Lara M."/>
            <person name="Lee W."/>
            <person name="Lennon N."/>
            <person name="Letendre F."/>
            <person name="LeVine R."/>
            <person name="Lipovsky A."/>
            <person name="Liu X."/>
            <person name="Liu J."/>
            <person name="Liu S."/>
            <person name="Lokyitsang T."/>
            <person name="Lokyitsang Y."/>
            <person name="Lubonja R."/>
            <person name="Lui A."/>
            <person name="MacDonald P."/>
            <person name="Magnisalis V."/>
            <person name="Maru K."/>
            <person name="Matthews C."/>
            <person name="McCusker W."/>
            <person name="McDonough S."/>
            <person name="Mehta T."/>
            <person name="Meldrim J."/>
            <person name="Meneus L."/>
            <person name="Mihai O."/>
            <person name="Mihalev A."/>
            <person name="Mihova T."/>
            <person name="Mittelman R."/>
            <person name="Mlenga V."/>
            <person name="Montmayeur A."/>
            <person name="Mulrain L."/>
            <person name="Navidi A."/>
            <person name="Naylor J."/>
            <person name="Negash T."/>
            <person name="Nguyen T."/>
            <person name="Nguyen N."/>
            <person name="Nicol R."/>
            <person name="Norbu C."/>
            <person name="Norbu N."/>
            <person name="Novod N."/>
            <person name="O'Neill B."/>
            <person name="Osman S."/>
            <person name="Markiewicz E."/>
            <person name="Oyono O.L."/>
            <person name="Patti C."/>
            <person name="Phunkhang P."/>
            <person name="Pierre F."/>
            <person name="Priest M."/>
            <person name="Raghuraman S."/>
            <person name="Rege F."/>
            <person name="Reyes R."/>
            <person name="Rise C."/>
            <person name="Rogov P."/>
            <person name="Ross K."/>
            <person name="Ryan E."/>
            <person name="Settipalli S."/>
            <person name="Shea T."/>
            <person name="Sherpa N."/>
            <person name="Shi L."/>
            <person name="Shih D."/>
            <person name="Sparrow T."/>
            <person name="Spaulding J."/>
            <person name="Stalker J."/>
            <person name="Stange-Thomann N."/>
            <person name="Stavropoulos S."/>
            <person name="Stone C."/>
            <person name="Strader C."/>
            <person name="Tesfaye S."/>
            <person name="Thomson T."/>
            <person name="Thoulutsang Y."/>
            <person name="Thoulutsang D."/>
            <person name="Topham K."/>
            <person name="Topping I."/>
            <person name="Tsamla T."/>
            <person name="Vassiliev H."/>
            <person name="Vo A."/>
            <person name="Wangchuk T."/>
            <person name="Wangdi T."/>
            <person name="Weiand M."/>
            <person name="Wilkinson J."/>
            <person name="Wilson A."/>
            <person name="Yadav S."/>
            <person name="Young G."/>
            <person name="Yu Q."/>
            <person name="Zembek L."/>
            <person name="Zhong D."/>
            <person name="Zimmer A."/>
            <person name="Zwirko Z."/>
            <person name="Jaffe D.B."/>
            <person name="Alvarez P."/>
            <person name="Brockman W."/>
            <person name="Butler J."/>
            <person name="Chin C."/>
            <person name="Gnerre S."/>
            <person name="Grabherr M."/>
            <person name="Kleber M."/>
            <person name="Mauceli E."/>
            <person name="MacCallum I."/>
        </authorList>
    </citation>
    <scope>NUCLEOTIDE SEQUENCE [LARGE SCALE GENOMIC DNA]</scope>
    <source>
        <strain evidence="7">Tucson 14030-0811.24</strain>
    </source>
</reference>
<dbReference type="STRING" id="7260.B4NF96"/>
<keyword evidence="1" id="KW-1015">Disulfide bond</keyword>
<evidence type="ECO:0000259" key="5">
    <source>
        <dbReference type="PROSITE" id="PS50240"/>
    </source>
</evidence>
<dbReference type="FunCoup" id="B4NF96">
    <property type="interactions" value="4"/>
</dbReference>
<dbReference type="InterPro" id="IPR001314">
    <property type="entry name" value="Peptidase_S1A"/>
</dbReference>
<dbReference type="GO" id="GO:0004252">
    <property type="term" value="F:serine-type endopeptidase activity"/>
    <property type="evidence" value="ECO:0007669"/>
    <property type="project" value="InterPro"/>
</dbReference>
<dbReference type="OrthoDB" id="6339452at2759"/>
<dbReference type="FunFam" id="2.40.10.10:FF:000157">
    <property type="entry name" value="GH18608p"/>
    <property type="match status" value="1"/>
</dbReference>
<evidence type="ECO:0000256" key="3">
    <source>
        <dbReference type="RuleBase" id="RU363034"/>
    </source>
</evidence>
<keyword evidence="7" id="KW-1185">Reference proteome</keyword>
<dbReference type="SMR" id="B4NF96"/>
<accession>B4NF96</accession>
<dbReference type="GO" id="GO:0006508">
    <property type="term" value="P:proteolysis"/>
    <property type="evidence" value="ECO:0007669"/>
    <property type="project" value="UniProtKB-KW"/>
</dbReference>
<evidence type="ECO:0000313" key="6">
    <source>
        <dbReference type="EMBL" id="EDW82963.2"/>
    </source>
</evidence>
<dbReference type="Pfam" id="PF00089">
    <property type="entry name" value="Trypsin"/>
    <property type="match status" value="1"/>
</dbReference>
<dbReference type="eggNOG" id="KOG3627">
    <property type="taxonomic scope" value="Eukaryota"/>
</dbReference>
<dbReference type="SUPFAM" id="SSF50494">
    <property type="entry name" value="Trypsin-like serine proteases"/>
    <property type="match status" value="1"/>
</dbReference>
<dbReference type="PROSITE" id="PS50240">
    <property type="entry name" value="TRYPSIN_DOM"/>
    <property type="match status" value="1"/>
</dbReference>
<feature type="signal peptide" evidence="4">
    <location>
        <begin position="1"/>
        <end position="17"/>
    </location>
</feature>
<dbReference type="PROSITE" id="PS00135">
    <property type="entry name" value="TRYPSIN_SER"/>
    <property type="match status" value="1"/>
</dbReference>
<dbReference type="InterPro" id="IPR033116">
    <property type="entry name" value="TRYPSIN_SER"/>
</dbReference>
<dbReference type="Proteomes" id="UP000007798">
    <property type="component" value="Unassembled WGS sequence"/>
</dbReference>
<dbReference type="InParanoid" id="B4NF96"/>
<keyword evidence="3" id="KW-0645">Protease</keyword>
<dbReference type="AlphaFoldDB" id="B4NF96"/>
<dbReference type="InterPro" id="IPR001254">
    <property type="entry name" value="Trypsin_dom"/>
</dbReference>
<sequence length="290" mass="32443">MWTKLLITLISASAVHGQQQQHQQQPQPDPAAVESCDLFKRSVLERRPANPKEFPSAARLGYRNMAENKTKWFCGGTLITNRLVLTAGHCLYTDIGPVNIVRLGELEFENDKDDADPEDFGVLRTILHPDYKHPLLYNDIALIRIDRAVTFNVYKHPACLPYDDGESHESFIAIGWGQQKLAGRPSNKLLKVILEGYGKRCLTDLESNSELPNGYNASTQLCIGSPDSKDTCNGDSGGPVLIYDNKHPCMYNVMGITSSGISCDTPNIPSVYTRVHYYMDWLKQEIAKVK</sequence>
<dbReference type="InterPro" id="IPR018114">
    <property type="entry name" value="TRYPSIN_HIS"/>
</dbReference>
<evidence type="ECO:0000256" key="4">
    <source>
        <dbReference type="SAM" id="SignalP"/>
    </source>
</evidence>
<evidence type="ECO:0000313" key="7">
    <source>
        <dbReference type="Proteomes" id="UP000007798"/>
    </source>
</evidence>
<feature type="domain" description="Peptidase S1" evidence="5">
    <location>
        <begin position="43"/>
        <end position="287"/>
    </location>
</feature>